<dbReference type="Proteomes" id="UP000297394">
    <property type="component" value="Unassembled WGS sequence"/>
</dbReference>
<protein>
    <submittedName>
        <fullName evidence="2">Uncharacterized protein</fullName>
    </submittedName>
</protein>
<sequence length="163" mass="18515">MNPKIKITIQFIFSHLSAYLLVSVPYFQFVMKEYYEGENAVFPLFLITATDGAAWSRAMFWLFPALILQAILMASFVILIWDWFRNQSFGKQMFVLIWMRTILGGFAAISPAVGSLEGMVFLIPEVSISIHLYVVFEIFLQSVVQAGIFLVLVNRGKTTTKIG</sequence>
<name>A0A4R9IQB5_9LEPT</name>
<reference evidence="2 4" key="2">
    <citation type="journal article" date="2019" name="PLoS Negl. Trop. Dis.">
        <title>Revisiting the worldwide diversity of Leptospira species in the environment.</title>
        <authorList>
            <person name="Vincent A.T."/>
            <person name="Schiettekatte O."/>
            <person name="Bourhy P."/>
            <person name="Veyrier F.J."/>
            <person name="Picardeau M."/>
        </authorList>
    </citation>
    <scope>NUCLEOTIDE SEQUENCE [LARGE SCALE GENOMIC DNA]</scope>
    <source>
        <strain evidence="2 4">201800280</strain>
        <strain evidence="3">201800281</strain>
    </source>
</reference>
<keyword evidence="1" id="KW-1133">Transmembrane helix</keyword>
<dbReference type="EMBL" id="RQFM01000006">
    <property type="protein sequence ID" value="TGK90280.1"/>
    <property type="molecule type" value="Genomic_DNA"/>
</dbReference>
<comment type="caution">
    <text evidence="2">The sequence shown here is derived from an EMBL/GenBank/DDBJ whole genome shotgun (WGS) entry which is preliminary data.</text>
</comment>
<feature type="transmembrane region" description="Helical" evidence="1">
    <location>
        <begin position="7"/>
        <end position="27"/>
    </location>
</feature>
<evidence type="ECO:0000256" key="1">
    <source>
        <dbReference type="SAM" id="Phobius"/>
    </source>
</evidence>
<organism evidence="2 4">
    <name type="scientific">Leptospira bourretii</name>
    <dbReference type="NCBI Taxonomy" id="2484962"/>
    <lineage>
        <taxon>Bacteria</taxon>
        <taxon>Pseudomonadati</taxon>
        <taxon>Spirochaetota</taxon>
        <taxon>Spirochaetia</taxon>
        <taxon>Leptospirales</taxon>
        <taxon>Leptospiraceae</taxon>
        <taxon>Leptospira</taxon>
    </lineage>
</organism>
<keyword evidence="1" id="KW-0812">Transmembrane</keyword>
<feature type="transmembrane region" description="Helical" evidence="1">
    <location>
        <begin position="130"/>
        <end position="153"/>
    </location>
</feature>
<dbReference type="OrthoDB" id="341230at2"/>
<evidence type="ECO:0000313" key="2">
    <source>
        <dbReference type="EMBL" id="TGK90280.1"/>
    </source>
</evidence>
<feature type="transmembrane region" description="Helical" evidence="1">
    <location>
        <begin position="93"/>
        <end position="110"/>
    </location>
</feature>
<dbReference type="EMBL" id="RQFL01000011">
    <property type="protein sequence ID" value="TGK93696.1"/>
    <property type="molecule type" value="Genomic_DNA"/>
</dbReference>
<proteinExistence type="predicted"/>
<feature type="transmembrane region" description="Helical" evidence="1">
    <location>
        <begin position="58"/>
        <end position="81"/>
    </location>
</feature>
<gene>
    <name evidence="2" type="ORF">EHQ23_01615</name>
    <name evidence="3" type="ORF">EHQ26_06590</name>
</gene>
<dbReference type="AlphaFoldDB" id="A0A4R9IQB5"/>
<evidence type="ECO:0000313" key="4">
    <source>
        <dbReference type="Proteomes" id="UP000297394"/>
    </source>
</evidence>
<accession>A0A4R9IQB5</accession>
<reference evidence="3" key="1">
    <citation type="submission" date="2018-10" db="EMBL/GenBank/DDBJ databases">
        <authorList>
            <person name="Vincent A.T."/>
            <person name="Schiettekatte O."/>
            <person name="Bourhy P."/>
            <person name="Veyrier F.J."/>
            <person name="Picardeau M."/>
        </authorList>
    </citation>
    <scope>NUCLEOTIDE SEQUENCE</scope>
    <source>
        <strain evidence="3">201800281</strain>
    </source>
</reference>
<evidence type="ECO:0000313" key="5">
    <source>
        <dbReference type="Proteomes" id="UP000297918"/>
    </source>
</evidence>
<evidence type="ECO:0000313" key="3">
    <source>
        <dbReference type="EMBL" id="TGK93696.1"/>
    </source>
</evidence>
<keyword evidence="1" id="KW-0472">Membrane</keyword>
<keyword evidence="5" id="KW-1185">Reference proteome</keyword>
<dbReference type="RefSeq" id="WP_135746901.1">
    <property type="nucleotide sequence ID" value="NZ_RQFL01000011.1"/>
</dbReference>
<dbReference type="Proteomes" id="UP000297918">
    <property type="component" value="Unassembled WGS sequence"/>
</dbReference>